<dbReference type="Pfam" id="PF00126">
    <property type="entry name" value="HTH_1"/>
    <property type="match status" value="1"/>
</dbReference>
<keyword evidence="7" id="KW-1185">Reference proteome</keyword>
<keyword evidence="4" id="KW-0804">Transcription</keyword>
<dbReference type="EMBL" id="JFKC01000006">
    <property type="protein sequence ID" value="OSQ51179.1"/>
    <property type="molecule type" value="Genomic_DNA"/>
</dbReference>
<dbReference type="OrthoDB" id="3252676at2"/>
<dbReference type="PROSITE" id="PS50931">
    <property type="entry name" value="HTH_LYSR"/>
    <property type="match status" value="1"/>
</dbReference>
<evidence type="ECO:0000256" key="4">
    <source>
        <dbReference type="ARBA" id="ARBA00023163"/>
    </source>
</evidence>
<feature type="domain" description="HTH lysR-type" evidence="5">
    <location>
        <begin position="7"/>
        <end position="62"/>
    </location>
</feature>
<accession>A0A1X4NLL7</accession>
<dbReference type="InterPro" id="IPR005119">
    <property type="entry name" value="LysR_subst-bd"/>
</dbReference>
<dbReference type="STRING" id="1123756.MGEO_08880"/>
<dbReference type="GO" id="GO:0043565">
    <property type="term" value="F:sequence-specific DNA binding"/>
    <property type="evidence" value="ECO:0007669"/>
    <property type="project" value="TreeGrafter"/>
</dbReference>
<name>A0A1X4NLL7_9RHOB</name>
<evidence type="ECO:0000313" key="6">
    <source>
        <dbReference type="EMBL" id="OSQ51179.1"/>
    </source>
</evidence>
<comment type="caution">
    <text evidence="6">The sequence shown here is derived from an EMBL/GenBank/DDBJ whole genome shotgun (WGS) entry which is preliminary data.</text>
</comment>
<dbReference type="InterPro" id="IPR036388">
    <property type="entry name" value="WH-like_DNA-bd_sf"/>
</dbReference>
<dbReference type="Gene3D" id="3.40.190.10">
    <property type="entry name" value="Periplasmic binding protein-like II"/>
    <property type="match status" value="2"/>
</dbReference>
<organism evidence="6 7">
    <name type="scientific">Marivita geojedonensis</name>
    <dbReference type="NCBI Taxonomy" id="1123756"/>
    <lineage>
        <taxon>Bacteria</taxon>
        <taxon>Pseudomonadati</taxon>
        <taxon>Pseudomonadota</taxon>
        <taxon>Alphaproteobacteria</taxon>
        <taxon>Rhodobacterales</taxon>
        <taxon>Roseobacteraceae</taxon>
        <taxon>Marivita</taxon>
    </lineage>
</organism>
<keyword evidence="3" id="KW-0238">DNA-binding</keyword>
<dbReference type="AlphaFoldDB" id="A0A1X4NLL7"/>
<dbReference type="GO" id="GO:0006351">
    <property type="term" value="P:DNA-templated transcription"/>
    <property type="evidence" value="ECO:0007669"/>
    <property type="project" value="TreeGrafter"/>
</dbReference>
<dbReference type="InterPro" id="IPR058163">
    <property type="entry name" value="LysR-type_TF_proteobact-type"/>
</dbReference>
<evidence type="ECO:0000256" key="3">
    <source>
        <dbReference type="ARBA" id="ARBA00023125"/>
    </source>
</evidence>
<evidence type="ECO:0000256" key="1">
    <source>
        <dbReference type="ARBA" id="ARBA00009437"/>
    </source>
</evidence>
<evidence type="ECO:0000256" key="2">
    <source>
        <dbReference type="ARBA" id="ARBA00023015"/>
    </source>
</evidence>
<dbReference type="GO" id="GO:0003700">
    <property type="term" value="F:DNA-binding transcription factor activity"/>
    <property type="evidence" value="ECO:0007669"/>
    <property type="project" value="InterPro"/>
</dbReference>
<dbReference type="Proteomes" id="UP000193926">
    <property type="component" value="Unassembled WGS sequence"/>
</dbReference>
<gene>
    <name evidence="6" type="ORF">MGEO_08880</name>
</gene>
<dbReference type="PANTHER" id="PTHR30537">
    <property type="entry name" value="HTH-TYPE TRANSCRIPTIONAL REGULATOR"/>
    <property type="match status" value="1"/>
</dbReference>
<evidence type="ECO:0000313" key="7">
    <source>
        <dbReference type="Proteomes" id="UP000193926"/>
    </source>
</evidence>
<dbReference type="Pfam" id="PF03466">
    <property type="entry name" value="LysR_substrate"/>
    <property type="match status" value="1"/>
</dbReference>
<evidence type="ECO:0000259" key="5">
    <source>
        <dbReference type="PROSITE" id="PS50931"/>
    </source>
</evidence>
<protein>
    <recommendedName>
        <fullName evidence="5">HTH lysR-type domain-containing protein</fullName>
    </recommendedName>
</protein>
<reference evidence="6 7" key="1">
    <citation type="submission" date="2014-03" db="EMBL/GenBank/DDBJ databases">
        <title>The draft genome sequence of Marivita geojedonensis KCTC 23882.</title>
        <authorList>
            <person name="Lai Q."/>
            <person name="Shao Z."/>
        </authorList>
    </citation>
    <scope>NUCLEOTIDE SEQUENCE [LARGE SCALE GENOMIC DNA]</scope>
    <source>
        <strain evidence="6 7">DPG-138</strain>
    </source>
</reference>
<dbReference type="Gene3D" id="1.10.10.10">
    <property type="entry name" value="Winged helix-like DNA-binding domain superfamily/Winged helix DNA-binding domain"/>
    <property type="match status" value="1"/>
</dbReference>
<proteinExistence type="inferred from homology"/>
<dbReference type="RefSeq" id="WP_085636373.1">
    <property type="nucleotide sequence ID" value="NZ_PVTN01000006.1"/>
</dbReference>
<dbReference type="SUPFAM" id="SSF46785">
    <property type="entry name" value="Winged helix' DNA-binding domain"/>
    <property type="match status" value="1"/>
</dbReference>
<comment type="similarity">
    <text evidence="1">Belongs to the LysR transcriptional regulatory family.</text>
</comment>
<dbReference type="PANTHER" id="PTHR30537:SF26">
    <property type="entry name" value="GLYCINE CLEAVAGE SYSTEM TRANSCRIPTIONAL ACTIVATOR"/>
    <property type="match status" value="1"/>
</dbReference>
<dbReference type="SUPFAM" id="SSF53850">
    <property type="entry name" value="Periplasmic binding protein-like II"/>
    <property type="match status" value="1"/>
</dbReference>
<dbReference type="InterPro" id="IPR000847">
    <property type="entry name" value="LysR_HTH_N"/>
</dbReference>
<keyword evidence="2" id="KW-0805">Transcription regulation</keyword>
<sequence length="306" mass="33909">MPHVSHLKSLQAVEMAIRTGSLKAAADALGITPAAVGQRIRALEDYLGTDLLLRGRSGLQPTPELERAMSDLRQAFSALERVTETLDFQRISEIQVVADPDWAELWLAPRLPAFREEHPNILFCINGAGDVPLRLGAPDVRVDYGDGRGEPLFSDILVPVTGLDNTRRIADWDPVLQMEGMPLLHLDVQRESPDHPGWVEWFKAFGHRESGPDRGVHYKHARIALEAVRQNVGFLVCGLSLVLSDLDAGSIVTPFPLAQHLRAPHPYRLTLRADAARRPQVQRFAAWLKAEADKTSQTLQSRVLSG</sequence>
<dbReference type="InterPro" id="IPR036390">
    <property type="entry name" value="WH_DNA-bd_sf"/>
</dbReference>